<dbReference type="InterPro" id="IPR024810">
    <property type="entry name" value="MAB21L/cGLR"/>
</dbReference>
<keyword evidence="13" id="KW-0999">Mitochondrion inner membrane</keyword>
<evidence type="ECO:0000259" key="14">
    <source>
        <dbReference type="Pfam" id="PF20266"/>
    </source>
</evidence>
<comment type="similarity">
    <text evidence="3">Belongs to the ITPRIP family.</text>
</comment>
<keyword evidence="9 13" id="KW-0560">Oxidoreductase</keyword>
<accession>A0ABQ9CXJ8</accession>
<proteinExistence type="inferred from homology"/>
<keyword evidence="6 13" id="KW-0479">Metal-binding</keyword>
<dbReference type="EC" id="1.14.99.60" evidence="13"/>
<keyword evidence="13" id="KW-0496">Mitochondrion</keyword>
<dbReference type="HAMAP" id="MF_01658">
    <property type="entry name" value="COQ7"/>
    <property type="match status" value="1"/>
</dbReference>
<dbReference type="PANTHER" id="PTHR11237:SF4">
    <property type="entry name" value="5-DEMETHOXYUBIQUINONE HYDROXYLASE, MITOCHONDRIAL"/>
    <property type="match status" value="1"/>
</dbReference>
<comment type="catalytic activity">
    <reaction evidence="13">
        <text>a 5-methoxy-2-methyl-3-(all-trans-polyprenyl)benzene-1,4-diol + AH2 + O2 = a 3-demethylubiquinol + A + H2O</text>
        <dbReference type="Rhea" id="RHEA:50908"/>
        <dbReference type="Rhea" id="RHEA-COMP:10859"/>
        <dbReference type="Rhea" id="RHEA-COMP:10914"/>
        <dbReference type="ChEBI" id="CHEBI:13193"/>
        <dbReference type="ChEBI" id="CHEBI:15377"/>
        <dbReference type="ChEBI" id="CHEBI:15379"/>
        <dbReference type="ChEBI" id="CHEBI:17499"/>
        <dbReference type="ChEBI" id="CHEBI:84167"/>
        <dbReference type="ChEBI" id="CHEBI:84422"/>
        <dbReference type="EC" id="1.14.99.60"/>
    </reaction>
</comment>
<name>A0ABQ9CXJ8_9PASS</name>
<evidence type="ECO:0000256" key="4">
    <source>
        <dbReference type="ARBA" id="ARBA00022688"/>
    </source>
</evidence>
<dbReference type="CDD" id="cd01042">
    <property type="entry name" value="DMQH"/>
    <property type="match status" value="1"/>
</dbReference>
<comment type="pathway">
    <text evidence="2 13">Cofactor biosynthesis; ubiquinone biosynthesis.</text>
</comment>
<dbReference type="Pfam" id="PF20266">
    <property type="entry name" value="Mab-21_C"/>
    <property type="match status" value="1"/>
</dbReference>
<evidence type="ECO:0000313" key="15">
    <source>
        <dbReference type="EMBL" id="KAJ7407928.1"/>
    </source>
</evidence>
<feature type="domain" description="Mab-21-like HhH/H2TH-like" evidence="14">
    <location>
        <begin position="309"/>
        <end position="392"/>
    </location>
</feature>
<feature type="binding site" evidence="13">
    <location>
        <position position="90"/>
    </location>
    <ligand>
        <name>Fe cation</name>
        <dbReference type="ChEBI" id="CHEBI:24875"/>
        <label>2</label>
    </ligand>
</feature>
<evidence type="ECO:0000256" key="9">
    <source>
        <dbReference type="ARBA" id="ARBA00023002"/>
    </source>
</evidence>
<dbReference type="InterPro" id="IPR046906">
    <property type="entry name" value="Mab-21_HhH/H2TH-like"/>
</dbReference>
<keyword evidence="10 13" id="KW-0408">Iron</keyword>
<dbReference type="InterPro" id="IPR026250">
    <property type="entry name" value="ITPRIP-like"/>
</dbReference>
<evidence type="ECO:0000256" key="11">
    <source>
        <dbReference type="ARBA" id="ARBA00023033"/>
    </source>
</evidence>
<evidence type="ECO:0000256" key="3">
    <source>
        <dbReference type="ARBA" id="ARBA00005554"/>
    </source>
</evidence>
<feature type="binding site" evidence="13">
    <location>
        <position position="178"/>
    </location>
    <ligand>
        <name>Fe cation</name>
        <dbReference type="ChEBI" id="CHEBI:24875"/>
        <label>2</label>
    </ligand>
</feature>
<comment type="similarity">
    <text evidence="13">Belongs to the COQ7 family.</text>
</comment>
<evidence type="ECO:0000256" key="7">
    <source>
        <dbReference type="ARBA" id="ARBA00022729"/>
    </source>
</evidence>
<protein>
    <recommendedName>
        <fullName evidence="13">5-demethoxyubiquinone hydroxylase, mitochondrial</fullName>
        <shortName evidence="13">DMQ hydroxylase</shortName>
        <ecNumber evidence="13">1.14.99.60</ecNumber>
    </recommendedName>
    <alternativeName>
        <fullName evidence="13">Timing protein clk-1 homolog</fullName>
    </alternativeName>
    <alternativeName>
        <fullName evidence="13">Ubiquinone biosynthesis monooxygenase COQ7</fullName>
    </alternativeName>
</protein>
<feature type="binding site" evidence="13">
    <location>
        <position position="60"/>
    </location>
    <ligand>
        <name>Fe cation</name>
        <dbReference type="ChEBI" id="CHEBI:24875"/>
        <label>1</label>
    </ligand>
</feature>
<dbReference type="InterPro" id="IPR009078">
    <property type="entry name" value="Ferritin-like_SF"/>
</dbReference>
<feature type="binding site" evidence="13">
    <location>
        <position position="181"/>
    </location>
    <ligand>
        <name>Fe cation</name>
        <dbReference type="ChEBI" id="CHEBI:24875"/>
        <label>2</label>
    </ligand>
</feature>
<comment type="caution">
    <text evidence="15">The sequence shown here is derived from an EMBL/GenBank/DDBJ whole genome shotgun (WGS) entry which is preliminary data.</text>
</comment>
<keyword evidence="5" id="KW-0812">Transmembrane</keyword>
<evidence type="ECO:0000256" key="13">
    <source>
        <dbReference type="HAMAP-Rule" id="MF_03194"/>
    </source>
</evidence>
<feature type="binding site" evidence="13">
    <location>
        <position position="90"/>
    </location>
    <ligand>
        <name>Fe cation</name>
        <dbReference type="ChEBI" id="CHEBI:24875"/>
        <label>1</label>
    </ligand>
</feature>
<dbReference type="SMART" id="SM01265">
    <property type="entry name" value="Mab-21"/>
    <property type="match status" value="1"/>
</dbReference>
<dbReference type="SUPFAM" id="SSF47240">
    <property type="entry name" value="Ferritin-like"/>
    <property type="match status" value="1"/>
</dbReference>
<dbReference type="InterPro" id="IPR011566">
    <property type="entry name" value="Ubq_synth_Coq7"/>
</dbReference>
<keyword evidence="4 13" id="KW-0831">Ubiquinone biosynthesis</keyword>
<dbReference type="Pfam" id="PF03232">
    <property type="entry name" value="COQ7"/>
    <property type="match status" value="1"/>
</dbReference>
<dbReference type="PRINTS" id="PR02107">
    <property type="entry name" value="INOS145TPRIP"/>
</dbReference>
<comment type="cofactor">
    <cofactor evidence="13">
        <name>Fe cation</name>
        <dbReference type="ChEBI" id="CHEBI:24875"/>
    </cofactor>
    <text evidence="13">Binds 2 iron ions per subunit.</text>
</comment>
<comment type="function">
    <text evidence="13">Catalyzes the hydroxylation of 2-polyprenyl-3-methyl-6-methoxy-1,4-benzoquinol (DMQH2) during ubiquinone biosynthesis. Has also a structural role in the COQ enzyme complex, stabilizing other COQ polypeptides. Involved in lifespan determination in a ubiquinone-independent manner.</text>
</comment>
<dbReference type="Proteomes" id="UP001145742">
    <property type="component" value="Unassembled WGS sequence"/>
</dbReference>
<evidence type="ECO:0000313" key="16">
    <source>
        <dbReference type="Proteomes" id="UP001145742"/>
    </source>
</evidence>
<keyword evidence="12 13" id="KW-0472">Membrane</keyword>
<feature type="binding site" evidence="13">
    <location>
        <position position="178"/>
    </location>
    <ligand>
        <name>Fe cation</name>
        <dbReference type="ChEBI" id="CHEBI:24875"/>
        <label>1</label>
    </ligand>
</feature>
<comment type="subunit">
    <text evidence="13">Component of a multi-subunit COQ enzyme complex, composed of at least COQ3, COQ4, COQ5, COQ6, COQ7 and COQ9. Interacts with ADCK4 and COQ6. Interacts with COQ9.</text>
</comment>
<evidence type="ECO:0000256" key="10">
    <source>
        <dbReference type="ARBA" id="ARBA00023004"/>
    </source>
</evidence>
<dbReference type="PANTHER" id="PTHR11237">
    <property type="entry name" value="COENZYME Q10 BIOSYNTHESIS PROTEIN 7"/>
    <property type="match status" value="1"/>
</dbReference>
<dbReference type="EMBL" id="WHWB01034575">
    <property type="protein sequence ID" value="KAJ7407928.1"/>
    <property type="molecule type" value="Genomic_DNA"/>
</dbReference>
<evidence type="ECO:0000256" key="1">
    <source>
        <dbReference type="ARBA" id="ARBA00004479"/>
    </source>
</evidence>
<evidence type="ECO:0000256" key="5">
    <source>
        <dbReference type="ARBA" id="ARBA00022692"/>
    </source>
</evidence>
<comment type="subcellular location">
    <subcellularLocation>
        <location evidence="1">Membrane</location>
        <topology evidence="1">Single-pass type I membrane protein</topology>
    </subcellularLocation>
    <subcellularLocation>
        <location evidence="13">Mitochondrion inner membrane</location>
        <topology evidence="13">Peripheral membrane protein</topology>
        <orientation evidence="13">Matrix side</orientation>
    </subcellularLocation>
</comment>
<keyword evidence="8" id="KW-1133">Transmembrane helix</keyword>
<keyword evidence="16" id="KW-1185">Reference proteome</keyword>
<evidence type="ECO:0000256" key="6">
    <source>
        <dbReference type="ARBA" id="ARBA00022723"/>
    </source>
</evidence>
<evidence type="ECO:0000256" key="12">
    <source>
        <dbReference type="ARBA" id="ARBA00023136"/>
    </source>
</evidence>
<organism evidence="15 16">
    <name type="scientific">Willisornis vidua</name>
    <name type="common">Xingu scale-backed antbird</name>
    <dbReference type="NCBI Taxonomy" id="1566151"/>
    <lineage>
        <taxon>Eukaryota</taxon>
        <taxon>Metazoa</taxon>
        <taxon>Chordata</taxon>
        <taxon>Craniata</taxon>
        <taxon>Vertebrata</taxon>
        <taxon>Euteleostomi</taxon>
        <taxon>Archelosauria</taxon>
        <taxon>Archosauria</taxon>
        <taxon>Dinosauria</taxon>
        <taxon>Saurischia</taxon>
        <taxon>Theropoda</taxon>
        <taxon>Coelurosauria</taxon>
        <taxon>Aves</taxon>
        <taxon>Neognathae</taxon>
        <taxon>Neoaves</taxon>
        <taxon>Telluraves</taxon>
        <taxon>Australaves</taxon>
        <taxon>Passeriformes</taxon>
        <taxon>Thamnophilidae</taxon>
        <taxon>Willisornis</taxon>
    </lineage>
</organism>
<dbReference type="Gene3D" id="1.10.1410.40">
    <property type="match status" value="1"/>
</dbReference>
<evidence type="ECO:0000256" key="8">
    <source>
        <dbReference type="ARBA" id="ARBA00022989"/>
    </source>
</evidence>
<reference evidence="15" key="1">
    <citation type="submission" date="2019-10" db="EMBL/GenBank/DDBJ databases">
        <authorList>
            <person name="Soares A.E.R."/>
            <person name="Aleixo A."/>
            <person name="Schneider P."/>
            <person name="Miyaki C.Y."/>
            <person name="Schneider M.P."/>
            <person name="Mello C."/>
            <person name="Vasconcelos A.T.R."/>
        </authorList>
    </citation>
    <scope>NUCLEOTIDE SEQUENCE</scope>
    <source>
        <tissue evidence="15">Muscle</tissue>
    </source>
</reference>
<evidence type="ECO:0000256" key="2">
    <source>
        <dbReference type="ARBA" id="ARBA00004749"/>
    </source>
</evidence>
<feature type="binding site" evidence="13">
    <location>
        <position position="142"/>
    </location>
    <ligand>
        <name>Fe cation</name>
        <dbReference type="ChEBI" id="CHEBI:24875"/>
        <label>2</label>
    </ligand>
</feature>
<gene>
    <name evidence="13" type="primary">COQ7</name>
    <name evidence="15" type="ORF">WISP_123807</name>
</gene>
<keyword evidence="7" id="KW-0732">Signal</keyword>
<sequence>MAAAAAAPAVRFALGRRRPLRCGPGLRPLPALRPCSTRVPLGGINKAVVDRIIRVDHAGEYGANRIYAGQMAVLGRSSVGPVIQQMWNQEKDHLKKFNELMVAYRVRPTVLLPFWNVAGFVLGAGSALLGKKGAMACTVAVEESISEHYNNQIRTLIEEDPEKYEELLQVIKQFRDEELEHHDIGLEHDAEAGRSHLSAGLVLRWFQGHLQRCLGAVRYRLQERCRISLSACAGHPPTLHIVPCSDYVCCHISMAVRLIPAIPLGDALYLTALPPQGTPAPEALWGLNASRHEQRLLGWLKEQAPAASCHLKCLQILKGLRDLRGQGLDEPFCSQWGTVLSSYVLKTALFSLLLRGPLEAWDEQFLVERLEDLVLYLRDCLRKQVLMDFFLGNTSIPEAVALPRFLKEAAPVNLLAAFDGPVLDLVAFQLISTWIQAPHIIRMYSSPRYWRPAPTPCRHIAEAKKELLAE</sequence>
<keyword evidence="11 13" id="KW-0503">Monooxygenase</keyword>
<feature type="binding site" evidence="13">
    <location>
        <position position="93"/>
    </location>
    <ligand>
        <name>Fe cation</name>
        <dbReference type="ChEBI" id="CHEBI:24875"/>
        <label>1</label>
    </ligand>
</feature>